<reference evidence="2 3" key="1">
    <citation type="submission" date="2016-10" db="EMBL/GenBank/DDBJ databases">
        <authorList>
            <person name="de Groot N.N."/>
        </authorList>
    </citation>
    <scope>NUCLEOTIDE SEQUENCE [LARGE SCALE GENOMIC DNA]</scope>
    <source>
        <strain evidence="2 3">DSM 26130</strain>
    </source>
</reference>
<dbReference type="AlphaFoldDB" id="A0A1I1F2B1"/>
<protein>
    <submittedName>
        <fullName evidence="2">Uncharacterized protein</fullName>
    </submittedName>
</protein>
<dbReference type="EMBL" id="FOLQ01000001">
    <property type="protein sequence ID" value="SFB91310.1"/>
    <property type="molecule type" value="Genomic_DNA"/>
</dbReference>
<gene>
    <name evidence="2" type="ORF">SAMN05216167_10179</name>
</gene>
<evidence type="ECO:0000313" key="3">
    <source>
        <dbReference type="Proteomes" id="UP000198598"/>
    </source>
</evidence>
<proteinExistence type="predicted"/>
<accession>A0A1I1F2B1</accession>
<feature type="coiled-coil region" evidence="1">
    <location>
        <begin position="23"/>
        <end position="80"/>
    </location>
</feature>
<organism evidence="2 3">
    <name type="scientific">Spirosoma endophyticum</name>
    <dbReference type="NCBI Taxonomy" id="662367"/>
    <lineage>
        <taxon>Bacteria</taxon>
        <taxon>Pseudomonadati</taxon>
        <taxon>Bacteroidota</taxon>
        <taxon>Cytophagia</taxon>
        <taxon>Cytophagales</taxon>
        <taxon>Cytophagaceae</taxon>
        <taxon>Spirosoma</taxon>
    </lineage>
</organism>
<name>A0A1I1F2B1_9BACT</name>
<dbReference type="PROSITE" id="PS51257">
    <property type="entry name" value="PROKAR_LIPOPROTEIN"/>
    <property type="match status" value="1"/>
</dbReference>
<keyword evidence="1" id="KW-0175">Coiled coil</keyword>
<evidence type="ECO:0000256" key="1">
    <source>
        <dbReference type="SAM" id="Coils"/>
    </source>
</evidence>
<dbReference type="Proteomes" id="UP000198598">
    <property type="component" value="Unassembled WGS sequence"/>
</dbReference>
<keyword evidence="3" id="KW-1185">Reference proteome</keyword>
<sequence>MNRVPSTNLFSLPVTTISCHQEHQHWQQIIRQQEEEIQQLRTLLLDVMDQYNCRSLRHDAIDYYQDLNQLQTKLDRLHRDLICNGVDCSPAKQELACGNAHFGLSATIERHTTLLISEFSRIKDGCLQFLSGMMSLNLL</sequence>
<evidence type="ECO:0000313" key="2">
    <source>
        <dbReference type="EMBL" id="SFB91310.1"/>
    </source>
</evidence>
<dbReference type="RefSeq" id="WP_093822493.1">
    <property type="nucleotide sequence ID" value="NZ_FOLQ01000001.1"/>
</dbReference>
<dbReference type="OrthoDB" id="958439at2"/>